<evidence type="ECO:0000313" key="2">
    <source>
        <dbReference type="Proteomes" id="UP000177040"/>
    </source>
</evidence>
<reference evidence="1 2" key="1">
    <citation type="journal article" date="2016" name="Nat. Commun.">
        <title>Thousands of microbial genomes shed light on interconnected biogeochemical processes in an aquifer system.</title>
        <authorList>
            <person name="Anantharaman K."/>
            <person name="Brown C.T."/>
            <person name="Hug L.A."/>
            <person name="Sharon I."/>
            <person name="Castelle C.J."/>
            <person name="Probst A.J."/>
            <person name="Thomas B.C."/>
            <person name="Singh A."/>
            <person name="Wilkins M.J."/>
            <person name="Karaoz U."/>
            <person name="Brodie E.L."/>
            <person name="Williams K.H."/>
            <person name="Hubbard S.S."/>
            <person name="Banfield J.F."/>
        </authorList>
    </citation>
    <scope>NUCLEOTIDE SEQUENCE [LARGE SCALE GENOMIC DNA]</scope>
</reference>
<evidence type="ECO:0000313" key="1">
    <source>
        <dbReference type="EMBL" id="OGH78841.1"/>
    </source>
</evidence>
<comment type="caution">
    <text evidence="1">The sequence shown here is derived from an EMBL/GenBank/DDBJ whole genome shotgun (WGS) entry which is preliminary data.</text>
</comment>
<sequence length="114" mass="12653">MKQELPANPAHSIRDLKNCRVCGSNYGADKIRLIDRNEIGAVAHITCSVCVHSALVFFGKTAHGLGFLGMMTDLNFADAERFRGRPKISENFLYAANECLTTKSRQLVAAIYYQ</sequence>
<proteinExistence type="predicted"/>
<protein>
    <submittedName>
        <fullName evidence="1">Uncharacterized protein</fullName>
    </submittedName>
</protein>
<accession>A0A1F6N4N6</accession>
<dbReference type="Proteomes" id="UP000177040">
    <property type="component" value="Unassembled WGS sequence"/>
</dbReference>
<dbReference type="AlphaFoldDB" id="A0A1F6N4N6"/>
<name>A0A1F6N4N6_9BACT</name>
<dbReference type="EMBL" id="MFQH01000001">
    <property type="protein sequence ID" value="OGH78841.1"/>
    <property type="molecule type" value="Genomic_DNA"/>
</dbReference>
<organism evidence="1 2">
    <name type="scientific">Candidatus Magasanikbacteria bacterium RIFCSPLOWO2_01_FULL_40_15</name>
    <dbReference type="NCBI Taxonomy" id="1798686"/>
    <lineage>
        <taxon>Bacteria</taxon>
        <taxon>Candidatus Magasanikiibacteriota</taxon>
    </lineage>
</organism>
<gene>
    <name evidence="1" type="ORF">A2983_00715</name>
</gene>